<evidence type="ECO:0000256" key="1">
    <source>
        <dbReference type="ARBA" id="ARBA00004196"/>
    </source>
</evidence>
<dbReference type="InterPro" id="IPR058624">
    <property type="entry name" value="MdtA-like_HH"/>
</dbReference>
<dbReference type="Pfam" id="PF25917">
    <property type="entry name" value="BSH_RND"/>
    <property type="match status" value="1"/>
</dbReference>
<reference evidence="8 9" key="1">
    <citation type="submission" date="2017-06" db="EMBL/GenBank/DDBJ databases">
        <title>Genome sequencing of cyanobaciteial culture collection at National Institute for Environmental Studies (NIES).</title>
        <authorList>
            <person name="Hirose Y."/>
            <person name="Shimura Y."/>
            <person name="Fujisawa T."/>
            <person name="Nakamura Y."/>
            <person name="Kawachi M."/>
        </authorList>
    </citation>
    <scope>NUCLEOTIDE SEQUENCE [LARGE SCALE GENOMIC DNA]</scope>
    <source>
        <strain evidence="8 9">NIES-2135</strain>
        <plasmid evidence="9">Plasmid Plasmid1 dna</plasmid>
    </source>
</reference>
<evidence type="ECO:0000313" key="9">
    <source>
        <dbReference type="Proteomes" id="UP000217895"/>
    </source>
</evidence>
<evidence type="ECO:0000313" key="8">
    <source>
        <dbReference type="EMBL" id="BAY59429.1"/>
    </source>
</evidence>
<organism evidence="8 9">
    <name type="scientific">Leptolyngbya boryana NIES-2135</name>
    <dbReference type="NCBI Taxonomy" id="1973484"/>
    <lineage>
        <taxon>Bacteria</taxon>
        <taxon>Bacillati</taxon>
        <taxon>Cyanobacteriota</taxon>
        <taxon>Cyanophyceae</taxon>
        <taxon>Leptolyngbyales</taxon>
        <taxon>Leptolyngbyaceae</taxon>
        <taxon>Leptolyngbya group</taxon>
        <taxon>Leptolyngbya</taxon>
    </lineage>
</organism>
<keyword evidence="5" id="KW-1133">Transmembrane helix</keyword>
<keyword evidence="8" id="KW-0614">Plasmid</keyword>
<dbReference type="Pfam" id="PF25876">
    <property type="entry name" value="HH_MFP_RND"/>
    <property type="match status" value="1"/>
</dbReference>
<feature type="coiled-coil region" evidence="3">
    <location>
        <begin position="102"/>
        <end position="220"/>
    </location>
</feature>
<keyword evidence="5" id="KW-0472">Membrane</keyword>
<evidence type="ECO:0000259" key="7">
    <source>
        <dbReference type="Pfam" id="PF25917"/>
    </source>
</evidence>
<dbReference type="Gene3D" id="1.10.287.470">
    <property type="entry name" value="Helix hairpin bin"/>
    <property type="match status" value="1"/>
</dbReference>
<feature type="region of interest" description="Disordered" evidence="4">
    <location>
        <begin position="1"/>
        <end position="21"/>
    </location>
</feature>
<proteinExistence type="predicted"/>
<feature type="coiled-coil region" evidence="3">
    <location>
        <begin position="245"/>
        <end position="279"/>
    </location>
</feature>
<dbReference type="GO" id="GO:0030313">
    <property type="term" value="C:cell envelope"/>
    <property type="evidence" value="ECO:0007669"/>
    <property type="project" value="UniProtKB-SubCell"/>
</dbReference>
<dbReference type="Gene3D" id="2.40.30.170">
    <property type="match status" value="1"/>
</dbReference>
<accession>A0A1Z4JRT5</accession>
<dbReference type="AlphaFoldDB" id="A0A1Z4JRT5"/>
<dbReference type="PRINTS" id="PR01490">
    <property type="entry name" value="RTXTOXIND"/>
</dbReference>
<dbReference type="Gene3D" id="2.40.50.100">
    <property type="match status" value="1"/>
</dbReference>
<gene>
    <name evidence="8" type="ORF">NIES2135_63060</name>
</gene>
<feature type="domain" description="Multidrug resistance protein MdtA-like alpha-helical hairpin" evidence="6">
    <location>
        <begin position="162"/>
        <end position="228"/>
    </location>
</feature>
<evidence type="ECO:0000256" key="3">
    <source>
        <dbReference type="SAM" id="Coils"/>
    </source>
</evidence>
<sequence length="408" mass="44367">MTQLLPKPSEKDSLPDLPDSEQSLKTSWKKRLLIGTSLAIAAGGLTTWYFLSRPKPVDLQLSGRIEGYQTDVGAKIGGRVNYIAVREGDQVKTGQVVARLNDDEVQAQLRGAQARLTAAQQQENQSRLQIQVVESQIQQARLTLEQSQGDQQGRIFQADSTVAAAEAQLKQAQAQLKLARVNRDRFAQLVREGAATRQQFDQAQTNYETAQATVEANQKQVDAARGGLTLAQTSSLNPDIRNAQVSGLLQQRQQAYAQLKAAQAEVKNAQAAIQQIQAQIAYLNVISPINGVVTARSVEPGAVVSSGRTLLSVVNLNTVYLRGFIPEGSIGKVRVGQKATVFLDSDPNKPLNSTVAAIDPQASFTPENIYFRDDRVQQVFGIKLQIENPSGFAKPGMPADATILTEQR</sequence>
<dbReference type="Proteomes" id="UP000217895">
    <property type="component" value="Plasmid Plasmid1 dna"/>
</dbReference>
<evidence type="ECO:0000256" key="4">
    <source>
        <dbReference type="SAM" id="MobiDB-lite"/>
    </source>
</evidence>
<keyword evidence="9" id="KW-1185">Reference proteome</keyword>
<dbReference type="InterPro" id="IPR058625">
    <property type="entry name" value="MdtA-like_BSH"/>
</dbReference>
<feature type="domain" description="Multidrug resistance protein MdtA-like barrel-sandwich hybrid" evidence="7">
    <location>
        <begin position="70"/>
        <end position="314"/>
    </location>
</feature>
<feature type="transmembrane region" description="Helical" evidence="5">
    <location>
        <begin position="32"/>
        <end position="51"/>
    </location>
</feature>
<dbReference type="PANTHER" id="PTHR32347:SF23">
    <property type="entry name" value="BLL5650 PROTEIN"/>
    <property type="match status" value="1"/>
</dbReference>
<keyword evidence="5" id="KW-0812">Transmembrane</keyword>
<dbReference type="InterPro" id="IPR050465">
    <property type="entry name" value="UPF0194_transport"/>
</dbReference>
<dbReference type="EMBL" id="AP018204">
    <property type="protein sequence ID" value="BAY59429.1"/>
    <property type="molecule type" value="Genomic_DNA"/>
</dbReference>
<protein>
    <submittedName>
        <fullName evidence="8">HlyD family secretion protein</fullName>
    </submittedName>
</protein>
<evidence type="ECO:0000256" key="5">
    <source>
        <dbReference type="SAM" id="Phobius"/>
    </source>
</evidence>
<evidence type="ECO:0000256" key="2">
    <source>
        <dbReference type="ARBA" id="ARBA00023054"/>
    </source>
</evidence>
<comment type="subcellular location">
    <subcellularLocation>
        <location evidence="1">Cell envelope</location>
    </subcellularLocation>
</comment>
<name>A0A1Z4JRT5_LEPBY</name>
<keyword evidence="2 3" id="KW-0175">Coiled coil</keyword>
<evidence type="ECO:0000259" key="6">
    <source>
        <dbReference type="Pfam" id="PF25876"/>
    </source>
</evidence>
<dbReference type="PANTHER" id="PTHR32347">
    <property type="entry name" value="EFFLUX SYSTEM COMPONENT YKNX-RELATED"/>
    <property type="match status" value="1"/>
</dbReference>
<dbReference type="SUPFAM" id="SSF111369">
    <property type="entry name" value="HlyD-like secretion proteins"/>
    <property type="match status" value="3"/>
</dbReference>
<geneLocation type="plasmid" evidence="8">
    <name>plasmid1</name>
</geneLocation>